<dbReference type="Gene3D" id="3.40.50.620">
    <property type="entry name" value="HUPs"/>
    <property type="match status" value="1"/>
</dbReference>
<dbReference type="GO" id="GO:0008270">
    <property type="term" value="F:zinc ion binding"/>
    <property type="evidence" value="ECO:0007669"/>
    <property type="project" value="UniProtKB-UniRule"/>
</dbReference>
<feature type="domain" description="Cysteinyl-tRNA synthetase class Ia DALR" evidence="15">
    <location>
        <begin position="353"/>
        <end position="416"/>
    </location>
</feature>
<evidence type="ECO:0000256" key="5">
    <source>
        <dbReference type="ARBA" id="ARBA00022598"/>
    </source>
</evidence>
<feature type="coiled-coil region" evidence="14">
    <location>
        <begin position="307"/>
        <end position="341"/>
    </location>
</feature>
<evidence type="ECO:0000256" key="11">
    <source>
        <dbReference type="ARBA" id="ARBA00023146"/>
    </source>
</evidence>
<dbReference type="InterPro" id="IPR015273">
    <property type="entry name" value="Cys-tRNA-synt_Ia_DALR"/>
</dbReference>
<dbReference type="EC" id="6.1.1.16" evidence="13"/>
<dbReference type="HAMAP" id="MF_00041">
    <property type="entry name" value="Cys_tRNA_synth"/>
    <property type="match status" value="1"/>
</dbReference>
<dbReference type="Proteomes" id="UP000306888">
    <property type="component" value="Unassembled WGS sequence"/>
</dbReference>
<keyword evidence="8 13" id="KW-0862">Zinc</keyword>
<feature type="short sequence motif" description="'KMSKS' region" evidence="13">
    <location>
        <begin position="264"/>
        <end position="268"/>
    </location>
</feature>
<comment type="subcellular location">
    <subcellularLocation>
        <location evidence="1 13">Cytoplasm</location>
    </subcellularLocation>
</comment>
<dbReference type="GO" id="GO:0005829">
    <property type="term" value="C:cytosol"/>
    <property type="evidence" value="ECO:0007669"/>
    <property type="project" value="TreeGrafter"/>
</dbReference>
<comment type="subunit">
    <text evidence="3 13">Monomer.</text>
</comment>
<feature type="short sequence motif" description="'HIGH' region" evidence="13">
    <location>
        <begin position="29"/>
        <end position="39"/>
    </location>
</feature>
<feature type="binding site" evidence="13">
    <location>
        <position position="236"/>
    </location>
    <ligand>
        <name>Zn(2+)</name>
        <dbReference type="ChEBI" id="CHEBI:29105"/>
    </ligand>
</feature>
<dbReference type="EMBL" id="SRYR01000019">
    <property type="protein sequence ID" value="TGY39862.1"/>
    <property type="molecule type" value="Genomic_DNA"/>
</dbReference>
<dbReference type="Pfam" id="PF01406">
    <property type="entry name" value="tRNA-synt_1e"/>
    <property type="match status" value="1"/>
</dbReference>
<evidence type="ECO:0000256" key="2">
    <source>
        <dbReference type="ARBA" id="ARBA00005594"/>
    </source>
</evidence>
<evidence type="ECO:0000256" key="12">
    <source>
        <dbReference type="ARBA" id="ARBA00047398"/>
    </source>
</evidence>
<dbReference type="PANTHER" id="PTHR10890:SF3">
    <property type="entry name" value="CYSTEINE--TRNA LIGASE, CYTOPLASMIC"/>
    <property type="match status" value="1"/>
</dbReference>
<evidence type="ECO:0000256" key="14">
    <source>
        <dbReference type="SAM" id="Coils"/>
    </source>
</evidence>
<evidence type="ECO:0000256" key="1">
    <source>
        <dbReference type="ARBA" id="ARBA00004496"/>
    </source>
</evidence>
<dbReference type="RefSeq" id="WP_136008299.1">
    <property type="nucleotide sequence ID" value="NZ_SRYR01000019.1"/>
</dbReference>
<evidence type="ECO:0000256" key="9">
    <source>
        <dbReference type="ARBA" id="ARBA00022840"/>
    </source>
</evidence>
<gene>
    <name evidence="13 16" type="primary">cysS</name>
    <name evidence="16" type="ORF">E5347_16375</name>
</gene>
<dbReference type="InterPro" id="IPR024909">
    <property type="entry name" value="Cys-tRNA/MSH_ligase"/>
</dbReference>
<keyword evidence="11 13" id="KW-0030">Aminoacyl-tRNA synthetase</keyword>
<dbReference type="GO" id="GO:0006423">
    <property type="term" value="P:cysteinyl-tRNA aminoacylation"/>
    <property type="evidence" value="ECO:0007669"/>
    <property type="project" value="UniProtKB-UniRule"/>
</dbReference>
<keyword evidence="6 13" id="KW-0479">Metal-binding</keyword>
<dbReference type="Gene3D" id="1.20.120.1910">
    <property type="entry name" value="Cysteine-tRNA ligase, C-terminal anti-codon recognition domain"/>
    <property type="match status" value="1"/>
</dbReference>
<keyword evidence="4 13" id="KW-0963">Cytoplasm</keyword>
<evidence type="ECO:0000256" key="4">
    <source>
        <dbReference type="ARBA" id="ARBA00022490"/>
    </source>
</evidence>
<evidence type="ECO:0000256" key="10">
    <source>
        <dbReference type="ARBA" id="ARBA00022917"/>
    </source>
</evidence>
<dbReference type="InterPro" id="IPR015803">
    <property type="entry name" value="Cys-tRNA-ligase"/>
</dbReference>
<evidence type="ECO:0000256" key="13">
    <source>
        <dbReference type="HAMAP-Rule" id="MF_00041"/>
    </source>
</evidence>
<dbReference type="InterPro" id="IPR032678">
    <property type="entry name" value="tRNA-synt_1_cat_dom"/>
</dbReference>
<dbReference type="AlphaFoldDB" id="A0A4S2DEK4"/>
<dbReference type="SUPFAM" id="SSF52374">
    <property type="entry name" value="Nucleotidylyl transferase"/>
    <property type="match status" value="1"/>
</dbReference>
<keyword evidence="10 13" id="KW-0648">Protein biosynthesis</keyword>
<dbReference type="GO" id="GO:0005524">
    <property type="term" value="F:ATP binding"/>
    <property type="evidence" value="ECO:0007669"/>
    <property type="project" value="UniProtKB-UniRule"/>
</dbReference>
<evidence type="ECO:0000313" key="16">
    <source>
        <dbReference type="EMBL" id="TGY39862.1"/>
    </source>
</evidence>
<evidence type="ECO:0000256" key="6">
    <source>
        <dbReference type="ARBA" id="ARBA00022723"/>
    </source>
</evidence>
<dbReference type="NCBIfam" id="TIGR00435">
    <property type="entry name" value="cysS"/>
    <property type="match status" value="1"/>
</dbReference>
<sequence length="466" mass="53659">MILYNSLTRKKEEFVPLTPGEVKMYVCGPTVYNYFHIGNGRTFIVFDTIRRYFEYRGYKVNFVQNFTDIDDKMIKKANEEGTTVACVGDKYIDEYYKDADGLNIKRASTNPRATEFVQDIIDFISGLIEKGYAYEVAGDVYFRTKKFDGYGKLIKQSIEDLQSGARINIDERKEDPIDFALWKAQKPGEPAWESPWGLGRPGWHIECSCMAKKLLGETIDIHAGGMDLAFPHHENEIAQSEALTGKTFANYWMHSAYLNVNNEKMSKSLNNFLTAREALKNYDADVIRFLMLSAHYRVQLNFSGELLDSAKASVERLYNAVANLENLIDEVKKDKMDEKEEEYLKSLDVYRQKYIDKMDDDFNTADAITAIFDLIRDINSNINIESSKELCEKALELIRELGGPLGMLQKSTKGSLEEEIERLIEERQQARKDRNFALADKIRDDLKARNIILEDTPQGVRWKKVN</sequence>
<evidence type="ECO:0000256" key="3">
    <source>
        <dbReference type="ARBA" id="ARBA00011245"/>
    </source>
</evidence>
<feature type="binding site" evidence="13">
    <location>
        <position position="207"/>
    </location>
    <ligand>
        <name>Zn(2+)</name>
        <dbReference type="ChEBI" id="CHEBI:29105"/>
    </ligand>
</feature>
<dbReference type="FunFam" id="3.40.50.620:FF:000009">
    <property type="entry name" value="Cysteine--tRNA ligase"/>
    <property type="match status" value="1"/>
</dbReference>
<evidence type="ECO:0000259" key="15">
    <source>
        <dbReference type="SMART" id="SM00840"/>
    </source>
</evidence>
<dbReference type="SUPFAM" id="SSF47323">
    <property type="entry name" value="Anticodon-binding domain of a subclass of class I aminoacyl-tRNA synthetases"/>
    <property type="match status" value="1"/>
</dbReference>
<dbReference type="InterPro" id="IPR014729">
    <property type="entry name" value="Rossmann-like_a/b/a_fold"/>
</dbReference>
<feature type="coiled-coil region" evidence="14">
    <location>
        <begin position="413"/>
        <end position="440"/>
    </location>
</feature>
<dbReference type="InterPro" id="IPR009080">
    <property type="entry name" value="tRNAsynth_Ia_anticodon-bd"/>
</dbReference>
<dbReference type="Pfam" id="PF23493">
    <property type="entry name" value="CysS_C"/>
    <property type="match status" value="1"/>
</dbReference>
<dbReference type="GO" id="GO:0004817">
    <property type="term" value="F:cysteine-tRNA ligase activity"/>
    <property type="evidence" value="ECO:0007669"/>
    <property type="project" value="UniProtKB-UniRule"/>
</dbReference>
<proteinExistence type="inferred from homology"/>
<evidence type="ECO:0000256" key="7">
    <source>
        <dbReference type="ARBA" id="ARBA00022741"/>
    </source>
</evidence>
<dbReference type="CDD" id="cd00672">
    <property type="entry name" value="CysRS_core"/>
    <property type="match status" value="1"/>
</dbReference>
<comment type="caution">
    <text evidence="16">The sequence shown here is derived from an EMBL/GenBank/DDBJ whole genome shotgun (WGS) entry which is preliminary data.</text>
</comment>
<protein>
    <recommendedName>
        <fullName evidence="13">Cysteine--tRNA ligase</fullName>
        <ecNumber evidence="13">6.1.1.16</ecNumber>
    </recommendedName>
    <alternativeName>
        <fullName evidence="13">Cysteinyl-tRNA synthetase</fullName>
        <shortName evidence="13">CysRS</shortName>
    </alternativeName>
</protein>
<keyword evidence="9 13" id="KW-0067">ATP-binding</keyword>
<dbReference type="OrthoDB" id="9815130at2"/>
<dbReference type="InterPro" id="IPR056411">
    <property type="entry name" value="CysS_C"/>
</dbReference>
<keyword evidence="7 13" id="KW-0547">Nucleotide-binding</keyword>
<reference evidence="16 17" key="1">
    <citation type="submission" date="2019-04" db="EMBL/GenBank/DDBJ databases">
        <title>Microbes associate with the intestines of laboratory mice.</title>
        <authorList>
            <person name="Navarre W."/>
            <person name="Wong E."/>
            <person name="Huang K."/>
            <person name="Tropini C."/>
            <person name="Ng K."/>
            <person name="Yu B."/>
        </authorList>
    </citation>
    <scope>NUCLEOTIDE SEQUENCE [LARGE SCALE GENOMIC DNA]</scope>
    <source>
        <strain evidence="16 17">NM50_B9-20</strain>
    </source>
</reference>
<comment type="cofactor">
    <cofactor evidence="13">
        <name>Zn(2+)</name>
        <dbReference type="ChEBI" id="CHEBI:29105"/>
    </cofactor>
    <text evidence="13">Binds 1 zinc ion per subunit.</text>
</comment>
<keyword evidence="17" id="KW-1185">Reference proteome</keyword>
<feature type="binding site" evidence="13">
    <location>
        <position position="267"/>
    </location>
    <ligand>
        <name>ATP</name>
        <dbReference type="ChEBI" id="CHEBI:30616"/>
    </ligand>
</feature>
<comment type="catalytic activity">
    <reaction evidence="12 13">
        <text>tRNA(Cys) + L-cysteine + ATP = L-cysteinyl-tRNA(Cys) + AMP + diphosphate</text>
        <dbReference type="Rhea" id="RHEA:17773"/>
        <dbReference type="Rhea" id="RHEA-COMP:9661"/>
        <dbReference type="Rhea" id="RHEA-COMP:9679"/>
        <dbReference type="ChEBI" id="CHEBI:30616"/>
        <dbReference type="ChEBI" id="CHEBI:33019"/>
        <dbReference type="ChEBI" id="CHEBI:35235"/>
        <dbReference type="ChEBI" id="CHEBI:78442"/>
        <dbReference type="ChEBI" id="CHEBI:78517"/>
        <dbReference type="ChEBI" id="CHEBI:456215"/>
        <dbReference type="EC" id="6.1.1.16"/>
    </reaction>
</comment>
<dbReference type="PANTHER" id="PTHR10890">
    <property type="entry name" value="CYSTEINYL-TRNA SYNTHETASE"/>
    <property type="match status" value="1"/>
</dbReference>
<evidence type="ECO:0000313" key="17">
    <source>
        <dbReference type="Proteomes" id="UP000306888"/>
    </source>
</evidence>
<keyword evidence="14" id="KW-0175">Coiled coil</keyword>
<keyword evidence="5 13" id="KW-0436">Ligase</keyword>
<dbReference type="SMART" id="SM00840">
    <property type="entry name" value="DALR_2"/>
    <property type="match status" value="1"/>
</dbReference>
<accession>A0A4S2DEK4</accession>
<organism evidence="16 17">
    <name type="scientific">Clostridium sartagoforme</name>
    <dbReference type="NCBI Taxonomy" id="84031"/>
    <lineage>
        <taxon>Bacteria</taxon>
        <taxon>Bacillati</taxon>
        <taxon>Bacillota</taxon>
        <taxon>Clostridia</taxon>
        <taxon>Eubacteriales</taxon>
        <taxon>Clostridiaceae</taxon>
        <taxon>Clostridium</taxon>
    </lineage>
</organism>
<dbReference type="PRINTS" id="PR00983">
    <property type="entry name" value="TRNASYNTHCYS"/>
</dbReference>
<evidence type="ECO:0000256" key="8">
    <source>
        <dbReference type="ARBA" id="ARBA00022833"/>
    </source>
</evidence>
<feature type="binding site" evidence="13">
    <location>
        <position position="232"/>
    </location>
    <ligand>
        <name>Zn(2+)</name>
        <dbReference type="ChEBI" id="CHEBI:29105"/>
    </ligand>
</feature>
<feature type="binding site" evidence="13">
    <location>
        <position position="27"/>
    </location>
    <ligand>
        <name>Zn(2+)</name>
        <dbReference type="ChEBI" id="CHEBI:29105"/>
    </ligand>
</feature>
<dbReference type="Pfam" id="PF09190">
    <property type="entry name" value="DALR_2"/>
    <property type="match status" value="1"/>
</dbReference>
<name>A0A4S2DEK4_9CLOT</name>
<comment type="similarity">
    <text evidence="2 13">Belongs to the class-I aminoacyl-tRNA synthetase family.</text>
</comment>